<evidence type="ECO:0000313" key="2">
    <source>
        <dbReference type="Proteomes" id="UP001500620"/>
    </source>
</evidence>
<evidence type="ECO:0000313" key="1">
    <source>
        <dbReference type="EMBL" id="GAA4264102.1"/>
    </source>
</evidence>
<accession>A0ABP8DW86</accession>
<protein>
    <submittedName>
        <fullName evidence="1">Uncharacterized protein</fullName>
    </submittedName>
</protein>
<dbReference type="EMBL" id="BAABAT010000096">
    <property type="protein sequence ID" value="GAA4264102.1"/>
    <property type="molecule type" value="Genomic_DNA"/>
</dbReference>
<dbReference type="Proteomes" id="UP001500620">
    <property type="component" value="Unassembled WGS sequence"/>
</dbReference>
<reference evidence="2" key="1">
    <citation type="journal article" date="2019" name="Int. J. Syst. Evol. Microbiol.">
        <title>The Global Catalogue of Microorganisms (GCM) 10K type strain sequencing project: providing services to taxonomists for standard genome sequencing and annotation.</title>
        <authorList>
            <consortium name="The Broad Institute Genomics Platform"/>
            <consortium name="The Broad Institute Genome Sequencing Center for Infectious Disease"/>
            <person name="Wu L."/>
            <person name="Ma J."/>
        </authorList>
    </citation>
    <scope>NUCLEOTIDE SEQUENCE [LARGE SCALE GENOMIC DNA]</scope>
    <source>
        <strain evidence="2">JCM 17441</strain>
    </source>
</reference>
<organism evidence="1 2">
    <name type="scientific">Dactylosporangium darangshiense</name>
    <dbReference type="NCBI Taxonomy" id="579108"/>
    <lineage>
        <taxon>Bacteria</taxon>
        <taxon>Bacillati</taxon>
        <taxon>Actinomycetota</taxon>
        <taxon>Actinomycetes</taxon>
        <taxon>Micromonosporales</taxon>
        <taxon>Micromonosporaceae</taxon>
        <taxon>Dactylosporangium</taxon>
    </lineage>
</organism>
<sequence length="61" mass="6503">MVNQFNEITIAETGEVLRTTNPDQLVATGTIEGGAVFSVHIEGGNGTTRVSRSTSRAIREI</sequence>
<proteinExistence type="predicted"/>
<name>A0ABP8DW86_9ACTN</name>
<dbReference type="Gene3D" id="3.30.360.10">
    <property type="entry name" value="Dihydrodipicolinate Reductase, domain 2"/>
    <property type="match status" value="1"/>
</dbReference>
<comment type="caution">
    <text evidence="1">The sequence shown here is derived from an EMBL/GenBank/DDBJ whole genome shotgun (WGS) entry which is preliminary data.</text>
</comment>
<keyword evidence="2" id="KW-1185">Reference proteome</keyword>
<gene>
    <name evidence="1" type="ORF">GCM10022255_114650</name>
</gene>